<dbReference type="Proteomes" id="UP000604117">
    <property type="component" value="Unassembled WGS sequence"/>
</dbReference>
<dbReference type="InterPro" id="IPR049036">
    <property type="entry name" value="AF_1763-like_C"/>
</dbReference>
<dbReference type="InterPro" id="IPR002918">
    <property type="entry name" value="Lipase_EstA/Esterase_EstB"/>
</dbReference>
<reference evidence="4 5" key="1">
    <citation type="submission" date="2021-01" db="EMBL/GenBank/DDBJ databases">
        <title>Whole genome shotgun sequence of Asanoa siamensis NBRC 107932.</title>
        <authorList>
            <person name="Komaki H."/>
            <person name="Tamura T."/>
        </authorList>
    </citation>
    <scope>NUCLEOTIDE SEQUENCE [LARGE SCALE GENOMIC DNA]</scope>
    <source>
        <strain evidence="4 5">NBRC 107932</strain>
    </source>
</reference>
<dbReference type="Gene3D" id="2.60.40.2200">
    <property type="match status" value="1"/>
</dbReference>
<dbReference type="EMBL" id="BONE01000062">
    <property type="protein sequence ID" value="GIF76492.1"/>
    <property type="molecule type" value="Genomic_DNA"/>
</dbReference>
<dbReference type="InterPro" id="IPR040664">
    <property type="entry name" value="AFL_C"/>
</dbReference>
<dbReference type="PANTHER" id="PTHR37946:SF1">
    <property type="entry name" value="SLL1969 PROTEIN"/>
    <property type="match status" value="1"/>
</dbReference>
<keyword evidence="5" id="KW-1185">Reference proteome</keyword>
<dbReference type="Pfam" id="PF21768">
    <property type="entry name" value="AF_1763-like_C"/>
    <property type="match status" value="1"/>
</dbReference>
<feature type="domain" description="AF-1763-like C-terminal" evidence="3">
    <location>
        <begin position="319"/>
        <end position="432"/>
    </location>
</feature>
<evidence type="ECO:0000259" key="3">
    <source>
        <dbReference type="Pfam" id="PF21768"/>
    </source>
</evidence>
<accession>A0ABQ4D069</accession>
<dbReference type="SUPFAM" id="SSF53474">
    <property type="entry name" value="alpha/beta-Hydrolases"/>
    <property type="match status" value="1"/>
</dbReference>
<comment type="caution">
    <text evidence="4">The sequence shown here is derived from an EMBL/GenBank/DDBJ whole genome shotgun (WGS) entry which is preliminary data.</text>
</comment>
<evidence type="ECO:0000313" key="4">
    <source>
        <dbReference type="EMBL" id="GIF76492.1"/>
    </source>
</evidence>
<evidence type="ECO:0000313" key="5">
    <source>
        <dbReference type="Proteomes" id="UP000604117"/>
    </source>
</evidence>
<feature type="signal peptide" evidence="1">
    <location>
        <begin position="1"/>
        <end position="23"/>
    </location>
</feature>
<feature type="domain" description="AFL C-terminal" evidence="2">
    <location>
        <begin position="206"/>
        <end position="299"/>
    </location>
</feature>
<dbReference type="Gene3D" id="2.60.40.2190">
    <property type="match status" value="1"/>
</dbReference>
<proteinExistence type="predicted"/>
<evidence type="ECO:0000256" key="1">
    <source>
        <dbReference type="SAM" id="SignalP"/>
    </source>
</evidence>
<dbReference type="Pfam" id="PF18067">
    <property type="entry name" value="Lipase_C"/>
    <property type="match status" value="1"/>
</dbReference>
<sequence length="433" mass="46658">MRIRLLSVTTAVVLAVAGTPAAAAPERGSHHRPVIFVHGSAGSASQFDSQARRLTSNGYPIDRIEAHEYDSPNIATILPTVFAGLDERIARLLERTKTDQVDIVGHSLGTFVMQSYLASSPARAARVAHYVNLDGRTATAPPGGVPTLAVWGEGDQTRAITGATNVYLPDQSHTQTVSSAESFRAMFRFLTGRDPRTTTIVPTATARISGRAVLFPSNAGVTDATLEVYRVSPLTGRRLDRHPVHRAALTGDGAFGPVTLKGSQRYEFAVVRPGAATHHFYFQPFLRDDALVRLLTSRPGEGLGALVETGDRHTALTVQRQKEWWGDQGADGDRLWVNGTDILNAANAPRVKRVIGIFAFDAGKDRRTDLTAPLPAFFAQTFITGMDVFVPAAPAHLGLVSIVVGQRGGGYDLANVPNWPSSEHRITVNVDDF</sequence>
<feature type="chain" id="PRO_5045792917" evidence="1">
    <location>
        <begin position="24"/>
        <end position="433"/>
    </location>
</feature>
<dbReference type="RefSeq" id="WP_239127237.1">
    <property type="nucleotide sequence ID" value="NZ_BONE01000062.1"/>
</dbReference>
<protein>
    <submittedName>
        <fullName evidence="4">Lipase</fullName>
    </submittedName>
</protein>
<evidence type="ECO:0000259" key="2">
    <source>
        <dbReference type="Pfam" id="PF18067"/>
    </source>
</evidence>
<dbReference type="Pfam" id="PF01674">
    <property type="entry name" value="Lipase_2"/>
    <property type="match status" value="1"/>
</dbReference>
<name>A0ABQ4D069_9ACTN</name>
<organism evidence="4 5">
    <name type="scientific">Asanoa siamensis</name>
    <dbReference type="NCBI Taxonomy" id="926357"/>
    <lineage>
        <taxon>Bacteria</taxon>
        <taxon>Bacillati</taxon>
        <taxon>Actinomycetota</taxon>
        <taxon>Actinomycetes</taxon>
        <taxon>Micromonosporales</taxon>
        <taxon>Micromonosporaceae</taxon>
        <taxon>Asanoa</taxon>
    </lineage>
</organism>
<dbReference type="InterPro" id="IPR029058">
    <property type="entry name" value="AB_hydrolase_fold"/>
</dbReference>
<dbReference type="Gene3D" id="3.40.50.1820">
    <property type="entry name" value="alpha/beta hydrolase"/>
    <property type="match status" value="1"/>
</dbReference>
<gene>
    <name evidence="4" type="ORF">Asi02nite_60100</name>
</gene>
<keyword evidence="1" id="KW-0732">Signal</keyword>
<dbReference type="PANTHER" id="PTHR37946">
    <property type="entry name" value="SLL1969 PROTEIN"/>
    <property type="match status" value="1"/>
</dbReference>